<feature type="compositionally biased region" description="Polar residues" evidence="2">
    <location>
        <begin position="56"/>
        <end position="69"/>
    </location>
</feature>
<dbReference type="SMART" id="SM00356">
    <property type="entry name" value="ZnF_C3H1"/>
    <property type="match status" value="2"/>
</dbReference>
<dbReference type="Proteomes" id="UP000031737">
    <property type="component" value="Unassembled WGS sequence"/>
</dbReference>
<proteinExistence type="predicted"/>
<feature type="compositionally biased region" description="Low complexity" evidence="2">
    <location>
        <begin position="45"/>
        <end position="55"/>
    </location>
</feature>
<dbReference type="VEuPathDB" id="TriTrypDB:TRSC58_02539"/>
<evidence type="ECO:0000313" key="5">
    <source>
        <dbReference type="Proteomes" id="UP000031737"/>
    </source>
</evidence>
<feature type="domain" description="C3H1-type" evidence="3">
    <location>
        <begin position="408"/>
        <end position="436"/>
    </location>
</feature>
<keyword evidence="1" id="KW-0862">Zinc</keyword>
<protein>
    <recommendedName>
        <fullName evidence="3">C3H1-type domain-containing protein</fullName>
    </recommendedName>
</protein>
<dbReference type="OrthoDB" id="244144at2759"/>
<dbReference type="EMBL" id="AUPL01002539">
    <property type="protein sequence ID" value="ESL09737.1"/>
    <property type="molecule type" value="Genomic_DNA"/>
</dbReference>
<comment type="caution">
    <text evidence="4">The sequence shown here is derived from an EMBL/GenBank/DDBJ whole genome shotgun (WGS) entry which is preliminary data.</text>
</comment>
<evidence type="ECO:0000256" key="2">
    <source>
        <dbReference type="SAM" id="MobiDB-lite"/>
    </source>
</evidence>
<sequence>MCTPNSNGFCGDAMYQAHFGDKNTRETAAAGNTQSRFFGSAINPSSRSLRRSSASFTPHSQAQRTNSGGLHSCIANQSVMPATNMSSAGNAASVVHAAPASVLPLAPHSPINTVIAPFPQPLQQQTVFVVNVGDVQPIPCVPVQQVVLAAPSPLNAPQLLTSEAFNASHSRSSSGNFSVEGASRDVAEGGFSPLTPVGFVGERPVLGFQNLASPAASPNTHIFPQSLHFAYYLSPAPLEQNENKLTTSQFANFLNTDGSSQIPAPAKNKTDINGKEKMDNVSGEPHVEVYAPDFTCIISLPVSAITQLPHSSLGVSRLVLCRKYVPGHPDSCWKGAMCKFVHADPVGAPQCPIHVNYSWRSVERCTYQRLPAGEMIVVLAPNGREPAETFPSERVLVTRGSLNRKSHAGPPSRCAHYYFNRLCNRGENCNFIHTIHVDPNVEEDFKRAPACNSIAPIKKRNEHAKSLASERSDGLSKGDAVETNKKTAMTPCSVGHNNIPECFDIAANTVASANSNFYLAVPQNATRLSNCPASSAGGASARSSSSRVTNPIEWTFVDNLDCSIWSDGEKAPLPS</sequence>
<dbReference type="InterPro" id="IPR000571">
    <property type="entry name" value="Znf_CCCH"/>
</dbReference>
<keyword evidence="5" id="KW-1185">Reference proteome</keyword>
<feature type="region of interest" description="Disordered" evidence="2">
    <location>
        <begin position="30"/>
        <end position="69"/>
    </location>
</feature>
<gene>
    <name evidence="4" type="ORF">TRSC58_02539</name>
</gene>
<dbReference type="PANTHER" id="PTHR37562">
    <property type="entry name" value="C3H1-TYPE DOMAIN-CONTAINING PROTEIN-RELATED"/>
    <property type="match status" value="1"/>
</dbReference>
<dbReference type="GO" id="GO:0008270">
    <property type="term" value="F:zinc ion binding"/>
    <property type="evidence" value="ECO:0007669"/>
    <property type="project" value="UniProtKB-KW"/>
</dbReference>
<evidence type="ECO:0000256" key="1">
    <source>
        <dbReference type="PROSITE-ProRule" id="PRU00723"/>
    </source>
</evidence>
<dbReference type="PANTHER" id="PTHR37562:SF5">
    <property type="entry name" value="C3H1-TYPE DOMAIN-CONTAINING PROTEIN"/>
    <property type="match status" value="1"/>
</dbReference>
<dbReference type="PROSITE" id="PS50103">
    <property type="entry name" value="ZF_C3H1"/>
    <property type="match status" value="2"/>
</dbReference>
<name>A0A061J8Y1_TRYRA</name>
<feature type="zinc finger region" description="C3H1-type" evidence="1">
    <location>
        <begin position="408"/>
        <end position="436"/>
    </location>
</feature>
<evidence type="ECO:0000313" key="4">
    <source>
        <dbReference type="EMBL" id="ESL09737.1"/>
    </source>
</evidence>
<reference evidence="4 5" key="1">
    <citation type="submission" date="2013-07" db="EMBL/GenBank/DDBJ databases">
        <authorList>
            <person name="Stoco P.H."/>
            <person name="Wagner G."/>
            <person name="Gerber A."/>
            <person name="Zaha A."/>
            <person name="Thompson C."/>
            <person name="Bartholomeu D.C."/>
            <person name="Luckemeyer D.D."/>
            <person name="Bahia D."/>
            <person name="Loreto E."/>
            <person name="Prestes E.B."/>
            <person name="Lima F.M."/>
            <person name="Rodrigues-Luiz G."/>
            <person name="Vallejo G.A."/>
            <person name="Filho J.F."/>
            <person name="Monteiro K.M."/>
            <person name="Tyler K.M."/>
            <person name="de Almeida L.G."/>
            <person name="Ortiz M.F."/>
            <person name="Siervo M.A."/>
            <person name="de Moraes M.H."/>
            <person name="Cunha O.L."/>
            <person name="Mendonca-Neto R."/>
            <person name="Silva R."/>
            <person name="Teixeira S.M."/>
            <person name="Murta S.M."/>
            <person name="Sincero T.C."/>
            <person name="Mendes T.A."/>
            <person name="Urmenyi T.P."/>
            <person name="Silva V.G."/>
            <person name="da Rocha W.D."/>
            <person name="Andersson B."/>
            <person name="Romanha A.J."/>
            <person name="Steindel M."/>
            <person name="de Vasconcelos A.T."/>
            <person name="Grisard E.C."/>
        </authorList>
    </citation>
    <scope>NUCLEOTIDE SEQUENCE [LARGE SCALE GENOMIC DNA]</scope>
    <source>
        <strain evidence="4 5">SC58</strain>
    </source>
</reference>
<feature type="domain" description="C3H1-type" evidence="3">
    <location>
        <begin position="316"/>
        <end position="345"/>
    </location>
</feature>
<keyword evidence="1" id="KW-0863">Zinc-finger</keyword>
<feature type="zinc finger region" description="C3H1-type" evidence="1">
    <location>
        <begin position="316"/>
        <end position="345"/>
    </location>
</feature>
<accession>A0A061J8Y1</accession>
<dbReference type="AlphaFoldDB" id="A0A061J8Y1"/>
<organism evidence="4 5">
    <name type="scientific">Trypanosoma rangeli SC58</name>
    <dbReference type="NCBI Taxonomy" id="429131"/>
    <lineage>
        <taxon>Eukaryota</taxon>
        <taxon>Discoba</taxon>
        <taxon>Euglenozoa</taxon>
        <taxon>Kinetoplastea</taxon>
        <taxon>Metakinetoplastina</taxon>
        <taxon>Trypanosomatida</taxon>
        <taxon>Trypanosomatidae</taxon>
        <taxon>Trypanosoma</taxon>
        <taxon>Herpetosoma</taxon>
    </lineage>
</organism>
<keyword evidence="1" id="KW-0479">Metal-binding</keyword>
<evidence type="ECO:0000259" key="3">
    <source>
        <dbReference type="PROSITE" id="PS50103"/>
    </source>
</evidence>